<reference evidence="9" key="1">
    <citation type="submission" date="2020-06" db="EMBL/GenBank/DDBJ databases">
        <authorList>
            <person name="Li T."/>
            <person name="Hu X."/>
            <person name="Zhang T."/>
            <person name="Song X."/>
            <person name="Zhang H."/>
            <person name="Dai N."/>
            <person name="Sheng W."/>
            <person name="Hou X."/>
            <person name="Wei L."/>
        </authorList>
    </citation>
    <scope>NUCLEOTIDE SEQUENCE</scope>
    <source>
        <strain evidence="9">K16</strain>
        <tissue evidence="9">Leaf</tissue>
    </source>
</reference>
<dbReference type="PANTHER" id="PTHR10430">
    <property type="entry name" value="PEROXIREDOXIN"/>
    <property type="match status" value="1"/>
</dbReference>
<evidence type="ECO:0000256" key="5">
    <source>
        <dbReference type="ARBA" id="ARBA00022862"/>
    </source>
</evidence>
<dbReference type="Pfam" id="PF08534">
    <property type="entry name" value="Redoxin"/>
    <property type="match status" value="1"/>
</dbReference>
<evidence type="ECO:0000259" key="8">
    <source>
        <dbReference type="Pfam" id="PF08534"/>
    </source>
</evidence>
<dbReference type="PANTHER" id="PTHR10430:SF16">
    <property type="entry name" value="PEROXIREDOXIN-5, MITOCHONDRIAL"/>
    <property type="match status" value="1"/>
</dbReference>
<evidence type="ECO:0000256" key="4">
    <source>
        <dbReference type="ARBA" id="ARBA00022559"/>
    </source>
</evidence>
<dbReference type="GO" id="GO:0008379">
    <property type="term" value="F:thioredoxin peroxidase activity"/>
    <property type="evidence" value="ECO:0007669"/>
    <property type="project" value="InterPro"/>
</dbReference>
<dbReference type="AlphaFoldDB" id="A0AAE1WND9"/>
<keyword evidence="4" id="KW-0575">Peroxidase</keyword>
<dbReference type="GO" id="GO:0005737">
    <property type="term" value="C:cytoplasm"/>
    <property type="evidence" value="ECO:0007669"/>
    <property type="project" value="TreeGrafter"/>
</dbReference>
<evidence type="ECO:0000313" key="10">
    <source>
        <dbReference type="Proteomes" id="UP001289374"/>
    </source>
</evidence>
<comment type="catalytic activity">
    <reaction evidence="1">
        <text>[glutaredoxin]-dithiol + a hydroperoxide = [glutaredoxin]-disulfide + an alcohol + H2O</text>
        <dbReference type="Rhea" id="RHEA:62624"/>
        <dbReference type="Rhea" id="RHEA-COMP:10729"/>
        <dbReference type="Rhea" id="RHEA-COMP:10730"/>
        <dbReference type="ChEBI" id="CHEBI:15377"/>
        <dbReference type="ChEBI" id="CHEBI:29950"/>
        <dbReference type="ChEBI" id="CHEBI:30879"/>
        <dbReference type="ChEBI" id="CHEBI:35924"/>
        <dbReference type="ChEBI" id="CHEBI:50058"/>
        <dbReference type="EC" id="1.11.1.25"/>
    </reaction>
</comment>
<keyword evidence="6" id="KW-0560">Oxidoreductase</keyword>
<dbReference type="GO" id="GO:0042744">
    <property type="term" value="P:hydrogen peroxide catabolic process"/>
    <property type="evidence" value="ECO:0007669"/>
    <property type="project" value="TreeGrafter"/>
</dbReference>
<evidence type="ECO:0000256" key="1">
    <source>
        <dbReference type="ARBA" id="ARBA00001711"/>
    </source>
</evidence>
<sequence length="109" mass="12050">MACSLALLSPKHLPVFIEENAEFKAKGLDSINCISINSAFVMNAWKENLLVRDDVFLWSDGNEEFTKAIDQSEVKMVCYVVGDGVVKILNLEEGSDIPVSPTKDMLEAL</sequence>
<comment type="similarity">
    <text evidence="2">Belongs to the peroxiredoxin family. Prx5 subfamily.</text>
</comment>
<reference evidence="9" key="2">
    <citation type="journal article" date="2024" name="Plant">
        <title>Genomic evolution and insights into agronomic trait innovations of Sesamum species.</title>
        <authorList>
            <person name="Miao H."/>
            <person name="Wang L."/>
            <person name="Qu L."/>
            <person name="Liu H."/>
            <person name="Sun Y."/>
            <person name="Le M."/>
            <person name="Wang Q."/>
            <person name="Wei S."/>
            <person name="Zheng Y."/>
            <person name="Lin W."/>
            <person name="Duan Y."/>
            <person name="Cao H."/>
            <person name="Xiong S."/>
            <person name="Wang X."/>
            <person name="Wei L."/>
            <person name="Li C."/>
            <person name="Ma Q."/>
            <person name="Ju M."/>
            <person name="Zhao R."/>
            <person name="Li G."/>
            <person name="Mu C."/>
            <person name="Tian Q."/>
            <person name="Mei H."/>
            <person name="Zhang T."/>
            <person name="Gao T."/>
            <person name="Zhang H."/>
        </authorList>
    </citation>
    <scope>NUCLEOTIDE SEQUENCE</scope>
    <source>
        <strain evidence="9">K16</strain>
    </source>
</reference>
<dbReference type="InterPro" id="IPR036249">
    <property type="entry name" value="Thioredoxin-like_sf"/>
</dbReference>
<dbReference type="Gene3D" id="3.40.30.10">
    <property type="entry name" value="Glutaredoxin"/>
    <property type="match status" value="1"/>
</dbReference>
<dbReference type="InterPro" id="IPR013740">
    <property type="entry name" value="Redoxin"/>
</dbReference>
<accession>A0AAE1WND9</accession>
<dbReference type="GO" id="GO:0034599">
    <property type="term" value="P:cellular response to oxidative stress"/>
    <property type="evidence" value="ECO:0007669"/>
    <property type="project" value="InterPro"/>
</dbReference>
<dbReference type="EC" id="1.11.1.25" evidence="3"/>
<evidence type="ECO:0000256" key="7">
    <source>
        <dbReference type="ARBA" id="ARBA00031688"/>
    </source>
</evidence>
<dbReference type="EMBL" id="JACGWL010000008">
    <property type="protein sequence ID" value="KAK4396466.1"/>
    <property type="molecule type" value="Genomic_DNA"/>
</dbReference>
<keyword evidence="5" id="KW-0049">Antioxidant</keyword>
<keyword evidence="10" id="KW-1185">Reference proteome</keyword>
<evidence type="ECO:0000256" key="3">
    <source>
        <dbReference type="ARBA" id="ARBA00013016"/>
    </source>
</evidence>
<evidence type="ECO:0000313" key="9">
    <source>
        <dbReference type="EMBL" id="KAK4396466.1"/>
    </source>
</evidence>
<evidence type="ECO:0000256" key="2">
    <source>
        <dbReference type="ARBA" id="ARBA00010505"/>
    </source>
</evidence>
<dbReference type="Proteomes" id="UP001289374">
    <property type="component" value="Unassembled WGS sequence"/>
</dbReference>
<dbReference type="InterPro" id="IPR037944">
    <property type="entry name" value="PRX5-like"/>
</dbReference>
<proteinExistence type="inferred from homology"/>
<dbReference type="SUPFAM" id="SSF52833">
    <property type="entry name" value="Thioredoxin-like"/>
    <property type="match status" value="1"/>
</dbReference>
<comment type="caution">
    <text evidence="9">The sequence shown here is derived from an EMBL/GenBank/DDBJ whole genome shotgun (WGS) entry which is preliminary data.</text>
</comment>
<gene>
    <name evidence="9" type="ORF">Sango_1483200</name>
</gene>
<dbReference type="GO" id="GO:0045454">
    <property type="term" value="P:cell redox homeostasis"/>
    <property type="evidence" value="ECO:0007669"/>
    <property type="project" value="TreeGrafter"/>
</dbReference>
<organism evidence="9 10">
    <name type="scientific">Sesamum angolense</name>
    <dbReference type="NCBI Taxonomy" id="2727404"/>
    <lineage>
        <taxon>Eukaryota</taxon>
        <taxon>Viridiplantae</taxon>
        <taxon>Streptophyta</taxon>
        <taxon>Embryophyta</taxon>
        <taxon>Tracheophyta</taxon>
        <taxon>Spermatophyta</taxon>
        <taxon>Magnoliopsida</taxon>
        <taxon>eudicotyledons</taxon>
        <taxon>Gunneridae</taxon>
        <taxon>Pentapetalae</taxon>
        <taxon>asterids</taxon>
        <taxon>lamiids</taxon>
        <taxon>Lamiales</taxon>
        <taxon>Pedaliaceae</taxon>
        <taxon>Sesamum</taxon>
    </lineage>
</organism>
<name>A0AAE1WND9_9LAMI</name>
<evidence type="ECO:0000256" key="6">
    <source>
        <dbReference type="ARBA" id="ARBA00023002"/>
    </source>
</evidence>
<protein>
    <recommendedName>
        <fullName evidence="3">glutaredoxin-dependent peroxiredoxin</fullName>
        <ecNumber evidence="3">1.11.1.25</ecNumber>
    </recommendedName>
    <alternativeName>
        <fullName evidence="7">Glutaredoxin-dependent peroxiredoxin</fullName>
    </alternativeName>
</protein>
<feature type="domain" description="Redoxin" evidence="8">
    <location>
        <begin position="12"/>
        <end position="102"/>
    </location>
</feature>